<keyword evidence="4 7" id="KW-0285">Flavoprotein</keyword>
<evidence type="ECO:0000313" key="9">
    <source>
        <dbReference type="EMBL" id="MBD7978895.1"/>
    </source>
</evidence>
<dbReference type="Pfam" id="PF00875">
    <property type="entry name" value="DNA_photolyase"/>
    <property type="match status" value="1"/>
</dbReference>
<evidence type="ECO:0000256" key="7">
    <source>
        <dbReference type="RuleBase" id="RU004182"/>
    </source>
</evidence>
<dbReference type="GO" id="GO:0003904">
    <property type="term" value="F:deoxyribodipyrimidine photo-lyase activity"/>
    <property type="evidence" value="ECO:0007669"/>
    <property type="project" value="UniProtKB-EC"/>
</dbReference>
<sequence length="479" mass="54295">MRQLIWLRSDLRVHDNTALCAAMAEGPTIALYLLSPGQWQQHDDAPCKVDFWLRNLAALQVELQRLNVPLLIRHAEHWRDAPEVLADVCRTHTIRCVHVNEEYGLNETRRDREVASRLDDLGVGFRGHLDQLLFQPGSMLTRSGGYFQVFSQFRKVCYQRLHAALPALQWLPAAQAPLSVASDAVPASVQGFTPPADSLRQLWPAGEDAALERLTLFAEERLEAYTQQRDIPALPGTSQLSPYLAAGVLSPRQCLHAVLRANCGEFDGGQPGAVSWINELLWREFYTHILVGYPRVSRHRAFRLETEALPWRHAPDDLAAWQEGRTGFPLIDAAMRQLLTTGWMHNRLRMVVAMFLTKNLLIDWREGERFFMRHLIDGDLAANNGGWQWSASTGTDAAPYFRIFNPISQSQKFDPEGRFIRHWLPELVHLDNRAIHDPSALSGLFGAVDYPPPLVDLRRSRERALAAFQNLPSRVPSHA</sequence>
<dbReference type="Proteomes" id="UP000611945">
    <property type="component" value="Unassembled WGS sequence"/>
</dbReference>
<keyword evidence="10" id="KW-1185">Reference proteome</keyword>
<dbReference type="SUPFAM" id="SSF48173">
    <property type="entry name" value="Cryptochrome/photolyase FAD-binding domain"/>
    <property type="match status" value="1"/>
</dbReference>
<dbReference type="InterPro" id="IPR036155">
    <property type="entry name" value="Crypto/Photolyase_N_sf"/>
</dbReference>
<comment type="similarity">
    <text evidence="3">Belongs to the DNA photolyase class-1 family.</text>
</comment>
<evidence type="ECO:0000256" key="6">
    <source>
        <dbReference type="ARBA" id="ARBA00022991"/>
    </source>
</evidence>
<reference evidence="9 10" key="1">
    <citation type="submission" date="2020-08" db="EMBL/GenBank/DDBJ databases">
        <title>A Genomic Blueprint of the Chicken Gut Microbiome.</title>
        <authorList>
            <person name="Gilroy R."/>
            <person name="Ravi A."/>
            <person name="Getino M."/>
            <person name="Pursley I."/>
            <person name="Horton D.L."/>
            <person name="Alikhan N.-F."/>
            <person name="Baker D."/>
            <person name="Gharbi K."/>
            <person name="Hall N."/>
            <person name="Watson M."/>
            <person name="Adriaenssens E.M."/>
            <person name="Foster-Nyarko E."/>
            <person name="Jarju S."/>
            <person name="Secka A."/>
            <person name="Antonio M."/>
            <person name="Oren A."/>
            <person name="Chaudhuri R."/>
            <person name="La Ragione R.M."/>
            <person name="Hildebrand F."/>
            <person name="Pallen M.J."/>
        </authorList>
    </citation>
    <scope>NUCLEOTIDE SEQUENCE [LARGE SCALE GENOMIC DNA]</scope>
    <source>
        <strain evidence="9 10">Sa2CUA2</strain>
    </source>
</reference>
<dbReference type="Gene3D" id="1.10.579.10">
    <property type="entry name" value="DNA Cyclobutane Dipyrimidine Photolyase, subunit A, domain 3"/>
    <property type="match status" value="1"/>
</dbReference>
<dbReference type="InterPro" id="IPR014729">
    <property type="entry name" value="Rossmann-like_a/b/a_fold"/>
</dbReference>
<name>A0ABR8TSZ2_9PSED</name>
<keyword evidence="5 7" id="KW-0274">FAD</keyword>
<dbReference type="PROSITE" id="PS00394">
    <property type="entry name" value="DNA_PHOTOLYASES_1_1"/>
    <property type="match status" value="1"/>
</dbReference>
<dbReference type="InterPro" id="IPR002081">
    <property type="entry name" value="Cryptochrome/DNA_photolyase_1"/>
</dbReference>
<accession>A0ABR8TSZ2</accession>
<evidence type="ECO:0000256" key="4">
    <source>
        <dbReference type="ARBA" id="ARBA00022630"/>
    </source>
</evidence>
<evidence type="ECO:0000256" key="3">
    <source>
        <dbReference type="ARBA" id="ARBA00005862"/>
    </source>
</evidence>
<dbReference type="PANTHER" id="PTHR11455:SF9">
    <property type="entry name" value="CRYPTOCHROME CIRCADIAN CLOCK 5 ISOFORM X1"/>
    <property type="match status" value="1"/>
</dbReference>
<gene>
    <name evidence="9" type="primary">phrB</name>
    <name evidence="9" type="ORF">H9642_17065</name>
</gene>
<dbReference type="SUPFAM" id="SSF52425">
    <property type="entry name" value="Cryptochrome/photolyase, N-terminal domain"/>
    <property type="match status" value="1"/>
</dbReference>
<proteinExistence type="inferred from homology"/>
<dbReference type="PANTHER" id="PTHR11455">
    <property type="entry name" value="CRYPTOCHROME"/>
    <property type="match status" value="1"/>
</dbReference>
<protein>
    <submittedName>
        <fullName evidence="9">Deoxyribodipyrimidine photo-lyase</fullName>
        <ecNumber evidence="9">4.1.99.3</ecNumber>
    </submittedName>
</protein>
<comment type="cofactor">
    <cofactor evidence="2">
        <name>FAD</name>
        <dbReference type="ChEBI" id="CHEBI:57692"/>
    </cofactor>
</comment>
<comment type="caution">
    <text evidence="9">The sequence shown here is derived from an EMBL/GenBank/DDBJ whole genome shotgun (WGS) entry which is preliminary data.</text>
</comment>
<dbReference type="PROSITE" id="PS51645">
    <property type="entry name" value="PHR_CRY_ALPHA_BETA"/>
    <property type="match status" value="1"/>
</dbReference>
<dbReference type="EMBL" id="JACSQG010000014">
    <property type="protein sequence ID" value="MBD7978895.1"/>
    <property type="molecule type" value="Genomic_DNA"/>
</dbReference>
<dbReference type="RefSeq" id="WP_251837682.1">
    <property type="nucleotide sequence ID" value="NZ_JACSQG010000014.1"/>
</dbReference>
<dbReference type="InterPro" id="IPR018394">
    <property type="entry name" value="DNA_photolyase_1_CS_C"/>
</dbReference>
<dbReference type="NCBIfam" id="NF007955">
    <property type="entry name" value="PRK10674.1"/>
    <property type="match status" value="1"/>
</dbReference>
<dbReference type="Gene3D" id="1.25.40.80">
    <property type="match status" value="1"/>
</dbReference>
<evidence type="ECO:0000256" key="5">
    <source>
        <dbReference type="ARBA" id="ARBA00022827"/>
    </source>
</evidence>
<organism evidence="9 10">
    <name type="scientific">Serpens gallinarum</name>
    <dbReference type="NCBI Taxonomy" id="2763075"/>
    <lineage>
        <taxon>Bacteria</taxon>
        <taxon>Pseudomonadati</taxon>
        <taxon>Pseudomonadota</taxon>
        <taxon>Gammaproteobacteria</taxon>
        <taxon>Pseudomonadales</taxon>
        <taxon>Pseudomonadaceae</taxon>
        <taxon>Pseudomonas</taxon>
    </lineage>
</organism>
<comment type="similarity">
    <text evidence="7">Belongs to the DNA photolyase family.</text>
</comment>
<dbReference type="Gene3D" id="3.40.50.620">
    <property type="entry name" value="HUPs"/>
    <property type="match status" value="1"/>
</dbReference>
<dbReference type="InterPro" id="IPR005101">
    <property type="entry name" value="Cryptochr/Photolyase_FAD-bd"/>
</dbReference>
<feature type="domain" description="Photolyase/cryptochrome alpha/beta" evidence="8">
    <location>
        <begin position="1"/>
        <end position="133"/>
    </location>
</feature>
<evidence type="ECO:0000259" key="8">
    <source>
        <dbReference type="PROSITE" id="PS51645"/>
    </source>
</evidence>
<dbReference type="InterPro" id="IPR036134">
    <property type="entry name" value="Crypto/Photolyase_FAD-like_sf"/>
</dbReference>
<evidence type="ECO:0000256" key="1">
    <source>
        <dbReference type="ARBA" id="ARBA00001932"/>
    </source>
</evidence>
<dbReference type="PRINTS" id="PR00147">
    <property type="entry name" value="DNAPHOTLYASE"/>
</dbReference>
<comment type="cofactor">
    <cofactor evidence="1">
        <name>(6R)-5,10-methylene-5,6,7,8-tetrahydrofolate</name>
        <dbReference type="ChEBI" id="CHEBI:15636"/>
    </cofactor>
</comment>
<dbReference type="Pfam" id="PF03441">
    <property type="entry name" value="FAD_binding_7"/>
    <property type="match status" value="1"/>
</dbReference>
<dbReference type="InterPro" id="IPR006050">
    <property type="entry name" value="DNA_photolyase_N"/>
</dbReference>
<evidence type="ECO:0000313" key="10">
    <source>
        <dbReference type="Proteomes" id="UP000611945"/>
    </source>
</evidence>
<keyword evidence="9" id="KW-0456">Lyase</keyword>
<evidence type="ECO:0000256" key="2">
    <source>
        <dbReference type="ARBA" id="ARBA00001974"/>
    </source>
</evidence>
<keyword evidence="6 7" id="KW-0157">Chromophore</keyword>
<dbReference type="EC" id="4.1.99.3" evidence="9"/>